<dbReference type="Proteomes" id="UP000887575">
    <property type="component" value="Unassembled WGS sequence"/>
</dbReference>
<feature type="compositionally biased region" description="Basic and acidic residues" evidence="6">
    <location>
        <begin position="13"/>
        <end position="58"/>
    </location>
</feature>
<dbReference type="Gene3D" id="1.20.5.690">
    <property type="entry name" value="Importin-alpha, importin-beta-binding domain"/>
    <property type="match status" value="1"/>
</dbReference>
<dbReference type="PROSITE" id="PS51214">
    <property type="entry name" value="IBB"/>
    <property type="match status" value="1"/>
</dbReference>
<dbReference type="GO" id="GO:0006606">
    <property type="term" value="P:protein import into nucleus"/>
    <property type="evidence" value="ECO:0007669"/>
    <property type="project" value="InterPro"/>
</dbReference>
<dbReference type="InterPro" id="IPR011989">
    <property type="entry name" value="ARM-like"/>
</dbReference>
<evidence type="ECO:0000313" key="8">
    <source>
        <dbReference type="Proteomes" id="UP000887575"/>
    </source>
</evidence>
<evidence type="ECO:0000313" key="9">
    <source>
        <dbReference type="WBParaSite" id="MBELARI_LOCUS12555.2"/>
    </source>
</evidence>
<evidence type="ECO:0000256" key="2">
    <source>
        <dbReference type="ARBA" id="ARBA00022448"/>
    </source>
</evidence>
<dbReference type="WBParaSite" id="MBELARI_LOCUS12555.2">
    <property type="protein sequence ID" value="MBELARI_LOCUS12555.2"/>
    <property type="gene ID" value="MBELARI_LOCUS12555"/>
</dbReference>
<dbReference type="Gene3D" id="1.25.10.10">
    <property type="entry name" value="Leucine-rich Repeat Variant"/>
    <property type="match status" value="1"/>
</dbReference>
<dbReference type="InterPro" id="IPR000225">
    <property type="entry name" value="Armadillo"/>
</dbReference>
<dbReference type="AlphaFoldDB" id="A0AAF3EF05"/>
<dbReference type="SUPFAM" id="SSF48371">
    <property type="entry name" value="ARM repeat"/>
    <property type="match status" value="1"/>
</dbReference>
<keyword evidence="3" id="KW-0677">Repeat</keyword>
<dbReference type="InterPro" id="IPR036975">
    <property type="entry name" value="Importin-a_IBB_sf"/>
</dbReference>
<evidence type="ECO:0000256" key="4">
    <source>
        <dbReference type="ARBA" id="ARBA00022927"/>
    </source>
</evidence>
<keyword evidence="2 5" id="KW-0813">Transport</keyword>
<dbReference type="SMART" id="SM00185">
    <property type="entry name" value="ARM"/>
    <property type="match status" value="7"/>
</dbReference>
<evidence type="ECO:0000256" key="6">
    <source>
        <dbReference type="SAM" id="MobiDB-lite"/>
    </source>
</evidence>
<name>A0AAF3EF05_9BILA</name>
<dbReference type="Pfam" id="PF00514">
    <property type="entry name" value="Arm"/>
    <property type="match status" value="4"/>
</dbReference>
<evidence type="ECO:0000256" key="1">
    <source>
        <dbReference type="ARBA" id="ARBA00010394"/>
    </source>
</evidence>
<dbReference type="InterPro" id="IPR016024">
    <property type="entry name" value="ARM-type_fold"/>
</dbReference>
<dbReference type="Pfam" id="PF16186">
    <property type="entry name" value="Arm_3"/>
    <property type="match status" value="1"/>
</dbReference>
<dbReference type="InterPro" id="IPR032413">
    <property type="entry name" value="Arm_3"/>
</dbReference>
<protein>
    <recommendedName>
        <fullName evidence="5">Importin subunit alpha</fullName>
    </recommendedName>
</protein>
<evidence type="ECO:0000259" key="7">
    <source>
        <dbReference type="PROSITE" id="PS51214"/>
    </source>
</evidence>
<dbReference type="PIRSF" id="PIRSF005673">
    <property type="entry name" value="Importin_alpha"/>
    <property type="match status" value="1"/>
</dbReference>
<comment type="similarity">
    <text evidence="1 5">Belongs to the importin alpha family.</text>
</comment>
<dbReference type="InterPro" id="IPR002652">
    <property type="entry name" value="Importin-a_IBB"/>
</dbReference>
<keyword evidence="4 5" id="KW-0653">Protein transport</keyword>
<dbReference type="GO" id="GO:0005737">
    <property type="term" value="C:cytoplasm"/>
    <property type="evidence" value="ECO:0007669"/>
    <property type="project" value="InterPro"/>
</dbReference>
<feature type="region of interest" description="Disordered" evidence="6">
    <location>
        <begin position="1"/>
        <end position="75"/>
    </location>
</feature>
<dbReference type="InterPro" id="IPR024931">
    <property type="entry name" value="Importin_alpha"/>
</dbReference>
<evidence type="ECO:0000256" key="3">
    <source>
        <dbReference type="ARBA" id="ARBA00022737"/>
    </source>
</evidence>
<dbReference type="GO" id="GO:0061608">
    <property type="term" value="F:nuclear import signal receptor activity"/>
    <property type="evidence" value="ECO:0007669"/>
    <property type="project" value="InterPro"/>
</dbReference>
<keyword evidence="8" id="KW-1185">Reference proteome</keyword>
<sequence>MTLGDTGNVAGHGGEDERLKQYKNVAKHEDMRRRRTECSVEIRKQKRDDMMMKRRQVVDDDESDDALTTDHDVSADNTEAKAAAAAARQPLMSFQQVVAVLSNNPSVEDMQRCFESVRRTLSRSKAPPIDETIENGVLNALVQALGVEDDKVRFESAWSITNIVSGTSRQTLAAVQAGAIAPLIHLMVSPNLQLAEQCLWAVANIAGDSSQMRDLVLQHNGLQALMYLATIMDRLEVSFVRTIAWSFSNMCRHKNPNASLEVLRELAKGLSFLLQHTDKAVRQDACWAVSYLTDGPDEQIQLAVDANLLQYVMPMLTESESLAAPALRVLGNMATGNDQLTQHVIDIGTLQLISDLIQRSKSTTIVKECCWLISNVIAGTQDQIQHVIDAGLLPHIFQVLDTGDFKCQFEASWAIANLAQGGTSQQIFHLWSDGAVGPMCRALKIRNTDILVNVLDSFYALLTNVCTVEAGQLDLLRELIEEHSGLDNLEGLQENESEKIYSLAYKIIHEFFSEDEDYPNESHNDENQPYAF</sequence>
<organism evidence="8 9">
    <name type="scientific">Mesorhabditis belari</name>
    <dbReference type="NCBI Taxonomy" id="2138241"/>
    <lineage>
        <taxon>Eukaryota</taxon>
        <taxon>Metazoa</taxon>
        <taxon>Ecdysozoa</taxon>
        <taxon>Nematoda</taxon>
        <taxon>Chromadorea</taxon>
        <taxon>Rhabditida</taxon>
        <taxon>Rhabditina</taxon>
        <taxon>Rhabditomorpha</taxon>
        <taxon>Rhabditoidea</taxon>
        <taxon>Rhabditidae</taxon>
        <taxon>Mesorhabditinae</taxon>
        <taxon>Mesorhabditis</taxon>
    </lineage>
</organism>
<reference evidence="9" key="1">
    <citation type="submission" date="2024-02" db="UniProtKB">
        <authorList>
            <consortium name="WormBaseParasite"/>
        </authorList>
    </citation>
    <scope>IDENTIFICATION</scope>
</reference>
<feature type="domain" description="IBB" evidence="7">
    <location>
        <begin position="2"/>
        <end position="64"/>
    </location>
</feature>
<dbReference type="PANTHER" id="PTHR23316">
    <property type="entry name" value="IMPORTIN ALPHA"/>
    <property type="match status" value="1"/>
</dbReference>
<dbReference type="Pfam" id="PF01749">
    <property type="entry name" value="IBB"/>
    <property type="match status" value="1"/>
</dbReference>
<evidence type="ECO:0000256" key="5">
    <source>
        <dbReference type="PIRNR" id="PIRNR005673"/>
    </source>
</evidence>
<proteinExistence type="inferred from homology"/>
<accession>A0AAF3EF05</accession>